<dbReference type="PANTHER" id="PTHR30469:SF15">
    <property type="entry name" value="HLYD FAMILY OF SECRETION PROTEINS"/>
    <property type="match status" value="1"/>
</dbReference>
<dbReference type="AlphaFoldDB" id="A0A934R1W8"/>
<sequence length="381" mass="40918">MILPFISLTTHVMKDAVTGSWLFTAACAILVLLAGCGQADDGEKVETRAALTVELVSPATSVWPVELAVGGRVEAWQESVVSSEIGDHKLDEVLVNVGDAVKKGQLLARFNEDTIRAGLEEMEADVRAGEATLATSRDQLARTSHLVRSRAVSEESHRLNETTVQKNEAELSSARARLSARQLELRNTRVTAPDDGVISSRSATLGTVLASGSELFRLIRQNRLEWRAEVSSRQLAGVCPGQTATLKIHNAGPVEGKVRQLSPTLDNLTLNAICYVDLPESPAVRAGMFLSGVIRTGESPALHVPESAIVYRDGYTYVIRVGQDALAHQVKVSTSRRRDDLVEIQGDVSETDRMVVSGGSFVNEGDLVEVTATGRTEGGAP</sequence>
<dbReference type="GO" id="GO:1990281">
    <property type="term" value="C:efflux pump complex"/>
    <property type="evidence" value="ECO:0007669"/>
    <property type="project" value="TreeGrafter"/>
</dbReference>
<dbReference type="Gene3D" id="2.40.50.100">
    <property type="match status" value="1"/>
</dbReference>
<accession>A0A934R1W8</accession>
<dbReference type="Gene3D" id="2.40.420.20">
    <property type="match status" value="1"/>
</dbReference>
<reference evidence="3" key="1">
    <citation type="submission" date="2021-01" db="EMBL/GenBank/DDBJ databases">
        <title>Modified the classification status of verrucomicrobia.</title>
        <authorList>
            <person name="Feng X."/>
        </authorList>
    </citation>
    <scope>NUCLEOTIDE SEQUENCE</scope>
    <source>
        <strain evidence="3">JCM 18052</strain>
    </source>
</reference>
<evidence type="ECO:0000313" key="3">
    <source>
        <dbReference type="EMBL" id="MBK1814020.1"/>
    </source>
</evidence>
<gene>
    <name evidence="3" type="ORF">JIN84_00165</name>
</gene>
<name>A0A934R1W8_9BACT</name>
<comment type="caution">
    <text evidence="3">The sequence shown here is derived from an EMBL/GenBank/DDBJ whole genome shotgun (WGS) entry which is preliminary data.</text>
</comment>
<evidence type="ECO:0000256" key="1">
    <source>
        <dbReference type="ARBA" id="ARBA00009477"/>
    </source>
</evidence>
<proteinExistence type="inferred from homology"/>
<dbReference type="NCBIfam" id="TIGR01730">
    <property type="entry name" value="RND_mfp"/>
    <property type="match status" value="1"/>
</dbReference>
<organism evidence="3 4">
    <name type="scientific">Luteolibacter yonseiensis</name>
    <dbReference type="NCBI Taxonomy" id="1144680"/>
    <lineage>
        <taxon>Bacteria</taxon>
        <taxon>Pseudomonadati</taxon>
        <taxon>Verrucomicrobiota</taxon>
        <taxon>Verrucomicrobiia</taxon>
        <taxon>Verrucomicrobiales</taxon>
        <taxon>Verrucomicrobiaceae</taxon>
        <taxon>Luteolibacter</taxon>
    </lineage>
</organism>
<dbReference type="Proteomes" id="UP000600139">
    <property type="component" value="Unassembled WGS sequence"/>
</dbReference>
<dbReference type="SUPFAM" id="SSF111369">
    <property type="entry name" value="HlyD-like secretion proteins"/>
    <property type="match status" value="1"/>
</dbReference>
<dbReference type="Gene3D" id="2.40.30.170">
    <property type="match status" value="1"/>
</dbReference>
<dbReference type="InterPro" id="IPR058637">
    <property type="entry name" value="YknX-like_C"/>
</dbReference>
<keyword evidence="4" id="KW-1185">Reference proteome</keyword>
<dbReference type="PANTHER" id="PTHR30469">
    <property type="entry name" value="MULTIDRUG RESISTANCE PROTEIN MDTA"/>
    <property type="match status" value="1"/>
</dbReference>
<protein>
    <submittedName>
        <fullName evidence="3">Efflux RND transporter periplasmic adaptor subunit</fullName>
    </submittedName>
</protein>
<evidence type="ECO:0000313" key="4">
    <source>
        <dbReference type="Proteomes" id="UP000600139"/>
    </source>
</evidence>
<dbReference type="GO" id="GO:0015562">
    <property type="term" value="F:efflux transmembrane transporter activity"/>
    <property type="evidence" value="ECO:0007669"/>
    <property type="project" value="TreeGrafter"/>
</dbReference>
<dbReference type="EMBL" id="JAENIK010000001">
    <property type="protein sequence ID" value="MBK1814020.1"/>
    <property type="molecule type" value="Genomic_DNA"/>
</dbReference>
<feature type="domain" description="YknX-like C-terminal permuted SH3-like" evidence="2">
    <location>
        <begin position="301"/>
        <end position="370"/>
    </location>
</feature>
<dbReference type="RefSeq" id="WP_200348986.1">
    <property type="nucleotide sequence ID" value="NZ_BAABHZ010000005.1"/>
</dbReference>
<comment type="similarity">
    <text evidence="1">Belongs to the membrane fusion protein (MFP) (TC 8.A.1) family.</text>
</comment>
<dbReference type="Gene3D" id="1.10.287.470">
    <property type="entry name" value="Helix hairpin bin"/>
    <property type="match status" value="1"/>
</dbReference>
<dbReference type="Pfam" id="PF25989">
    <property type="entry name" value="YknX_C"/>
    <property type="match status" value="1"/>
</dbReference>
<evidence type="ECO:0000259" key="2">
    <source>
        <dbReference type="Pfam" id="PF25989"/>
    </source>
</evidence>
<dbReference type="InterPro" id="IPR006143">
    <property type="entry name" value="RND_pump_MFP"/>
</dbReference>